<protein>
    <recommendedName>
        <fullName evidence="4">Transmembrane protein</fullName>
    </recommendedName>
</protein>
<sequence>MSRLLPTLWVISAALTALILGPLLRPGYLLYRDAVSTPRSYVTDTTLGIGDLPPRAVPQDWAVALGSSVIDGGFLVTAILFAALTVGGVGYGRLAAHLVPGAGRTGAVAATTVSLWNPFVAERLLQGHWGLLVGYGALGWIALAAARYGSAQSGGARWGFTTSLRCWFVLAALLAVAGFTPSGSLFGLVVAVVCVLGSGGVLAGGGSQVAQSSWHVHARRVAGVLVAWVSALPWLVAALLTSASTSTDGAAGVRAFGLRSEPALGPLGTVLGLGGIWNADAVPASRTFWWAAVATVCLIAVVGVGSITLWRRRELLVDAPLVRALAELAVVVVLVLAITSFGPGRSALAEIVSTIPGGGLLRDSSKFVALVMPIVAVASAAAVWRLRDLVPSGFALAAVILLVVAPLPDLAWGVGGRLSTVQYPDDWARVAQLVPSDAGDVALWPPGTVRQYPFTDSPSLDPAARMLRAPVVESGELVVDGATVDEPTPRAQQVTEALRAGGDPTTLARLGVGWVLVENLSGTAQPDIPAALAGRADVVFRGHDLILFRIDHPADVGGASSAARASAYAAHLVWAALIICGGVAALWPLRRRRARGLPIRVSNKAQPRED</sequence>
<feature type="transmembrane region" description="Helical" evidence="1">
    <location>
        <begin position="288"/>
        <end position="309"/>
    </location>
</feature>
<evidence type="ECO:0000256" key="1">
    <source>
        <dbReference type="SAM" id="Phobius"/>
    </source>
</evidence>
<dbReference type="EMBL" id="BAFC01000084">
    <property type="protein sequence ID" value="GAB40052.1"/>
    <property type="molecule type" value="Genomic_DNA"/>
</dbReference>
<organism evidence="2 3">
    <name type="scientific">Gordonia sputi NBRC 100414</name>
    <dbReference type="NCBI Taxonomy" id="1089453"/>
    <lineage>
        <taxon>Bacteria</taxon>
        <taxon>Bacillati</taxon>
        <taxon>Actinomycetota</taxon>
        <taxon>Actinomycetes</taxon>
        <taxon>Mycobacteriales</taxon>
        <taxon>Gordoniaceae</taxon>
        <taxon>Gordonia</taxon>
    </lineage>
</organism>
<evidence type="ECO:0000313" key="3">
    <source>
        <dbReference type="Proteomes" id="UP000005845"/>
    </source>
</evidence>
<evidence type="ECO:0008006" key="4">
    <source>
        <dbReference type="Google" id="ProtNLM"/>
    </source>
</evidence>
<feature type="transmembrane region" description="Helical" evidence="1">
    <location>
        <begin position="321"/>
        <end position="341"/>
    </location>
</feature>
<feature type="transmembrane region" description="Helical" evidence="1">
    <location>
        <begin position="7"/>
        <end position="24"/>
    </location>
</feature>
<reference evidence="2 3" key="1">
    <citation type="submission" date="2012-02" db="EMBL/GenBank/DDBJ databases">
        <title>Whole genome shotgun sequence of Gordonia sputi NBRC 100414.</title>
        <authorList>
            <person name="Yoshida I."/>
            <person name="Hosoyama A."/>
            <person name="Tsuchikane K."/>
            <person name="Katsumata H."/>
            <person name="Yamazaki S."/>
            <person name="Fujita N."/>
        </authorList>
    </citation>
    <scope>NUCLEOTIDE SEQUENCE [LARGE SCALE GENOMIC DNA]</scope>
    <source>
        <strain evidence="2 3">NBRC 100414</strain>
    </source>
</reference>
<feature type="transmembrane region" description="Helical" evidence="1">
    <location>
        <begin position="128"/>
        <end position="146"/>
    </location>
</feature>
<feature type="transmembrane region" description="Helical" evidence="1">
    <location>
        <begin position="568"/>
        <end position="589"/>
    </location>
</feature>
<dbReference type="RefSeq" id="WP_005207070.1">
    <property type="nucleotide sequence ID" value="NZ_BAFC01000084.1"/>
</dbReference>
<accession>H5U2U4</accession>
<feature type="transmembrane region" description="Helical" evidence="1">
    <location>
        <begin position="221"/>
        <end position="240"/>
    </location>
</feature>
<feature type="transmembrane region" description="Helical" evidence="1">
    <location>
        <begin position="185"/>
        <end position="209"/>
    </location>
</feature>
<evidence type="ECO:0000313" key="2">
    <source>
        <dbReference type="EMBL" id="GAB40052.1"/>
    </source>
</evidence>
<feature type="transmembrane region" description="Helical" evidence="1">
    <location>
        <begin position="158"/>
        <end position="179"/>
    </location>
</feature>
<dbReference type="eggNOG" id="ENOG502Z7TU">
    <property type="taxonomic scope" value="Bacteria"/>
</dbReference>
<keyword evidence="1" id="KW-0472">Membrane</keyword>
<dbReference type="AlphaFoldDB" id="H5U2U4"/>
<feature type="transmembrane region" description="Helical" evidence="1">
    <location>
        <begin position="393"/>
        <end position="414"/>
    </location>
</feature>
<proteinExistence type="predicted"/>
<keyword evidence="3" id="KW-1185">Reference proteome</keyword>
<gene>
    <name evidence="2" type="ORF">GOSPT_086_00510</name>
</gene>
<feature type="transmembrane region" description="Helical" evidence="1">
    <location>
        <begin position="367"/>
        <end position="386"/>
    </location>
</feature>
<keyword evidence="1" id="KW-1133">Transmembrane helix</keyword>
<dbReference type="Proteomes" id="UP000005845">
    <property type="component" value="Unassembled WGS sequence"/>
</dbReference>
<comment type="caution">
    <text evidence="2">The sequence shown here is derived from an EMBL/GenBank/DDBJ whole genome shotgun (WGS) entry which is preliminary data.</text>
</comment>
<keyword evidence="1" id="KW-0812">Transmembrane</keyword>
<name>H5U2U4_9ACTN</name>
<feature type="transmembrane region" description="Helical" evidence="1">
    <location>
        <begin position="61"/>
        <end position="86"/>
    </location>
</feature>